<keyword evidence="5" id="KW-1185">Reference proteome</keyword>
<dbReference type="PROSITE" id="PS51257">
    <property type="entry name" value="PROKAR_LIPOPROTEIN"/>
    <property type="match status" value="1"/>
</dbReference>
<reference evidence="4 5" key="1">
    <citation type="submission" date="2016-01" db="EMBL/GenBank/DDBJ databases">
        <title>The new phylogeny of the genus Mycobacterium.</title>
        <authorList>
            <person name="Tarcisio F."/>
            <person name="Conor M."/>
            <person name="Antonella G."/>
            <person name="Elisabetta G."/>
            <person name="Giulia F.S."/>
            <person name="Sara T."/>
            <person name="Anna F."/>
            <person name="Clotilde B."/>
            <person name="Roberto B."/>
            <person name="Veronica D.S."/>
            <person name="Fabio R."/>
            <person name="Monica P."/>
            <person name="Olivier J."/>
            <person name="Enrico T."/>
            <person name="Nicola S."/>
        </authorList>
    </citation>
    <scope>NUCLEOTIDE SEQUENCE [LARGE SCALE GENOMIC DNA]</scope>
    <source>
        <strain evidence="4 5">DSM 44616</strain>
    </source>
</reference>
<organism evidence="4 5">
    <name type="scientific">Mycobacterium saskatchewanense</name>
    <dbReference type="NCBI Taxonomy" id="220927"/>
    <lineage>
        <taxon>Bacteria</taxon>
        <taxon>Bacillati</taxon>
        <taxon>Actinomycetota</taxon>
        <taxon>Actinomycetes</taxon>
        <taxon>Mycobacteriales</taxon>
        <taxon>Mycobacteriaceae</taxon>
        <taxon>Mycobacterium</taxon>
        <taxon>Mycobacterium simiae complex</taxon>
    </lineage>
</organism>
<accession>A0AAJ3NN07</accession>
<feature type="signal peptide" evidence="1">
    <location>
        <begin position="1"/>
        <end position="24"/>
    </location>
</feature>
<proteinExistence type="predicted"/>
<gene>
    <name evidence="4" type="ORF">AWC23_20000</name>
</gene>
<dbReference type="Pfam" id="PF24092">
    <property type="entry name" value="DUF7373_C"/>
    <property type="match status" value="1"/>
</dbReference>
<evidence type="ECO:0000259" key="2">
    <source>
        <dbReference type="Pfam" id="PF24088"/>
    </source>
</evidence>
<dbReference type="Pfam" id="PF24088">
    <property type="entry name" value="DUF7373"/>
    <property type="match status" value="1"/>
</dbReference>
<sequence length="408" mass="41958">MTGRMWTRAAAVGVVALVAGCASTVTGVAVKAPGDSGGDGVDVAQLTTGNYPIKPRAPLGVAGNPKRGGLAEGRRMAGFVVGPWQTDPALVKFEQFNTGVMKGGDSVNALLGAPIGDGLAGHNFVAGFSSARHTTAGPYKGLINVVLRLATPADASAAATDMAAKSGSLSLPFSEAPTPTRPTSIPRYPGTAAVGYSWTPSEGSTEPPRSAVIALTAHGSYVLAQAADSAAGPDNAAQMVATTLDLQQALIDKFTPTPVDQLPQLPLDPTGLLARTLPPKGADESTDDGVYEPHGDLHFQDDAAHEEALFNSVGLQQASFTLTSAVYQTPDAGSADRVVADFAAVATDFDKLRPAGSITGMPNAKCFAASLGFYCVARFDRYAFTAQNEQLGAVHQMIAAQYRILSGK</sequence>
<dbReference type="AlphaFoldDB" id="A0AAJ3NN07"/>
<evidence type="ECO:0000313" key="5">
    <source>
        <dbReference type="Proteomes" id="UP000193387"/>
    </source>
</evidence>
<evidence type="ECO:0000256" key="1">
    <source>
        <dbReference type="SAM" id="SignalP"/>
    </source>
</evidence>
<dbReference type="InterPro" id="IPR056463">
    <property type="entry name" value="DUF7373_C"/>
</dbReference>
<evidence type="ECO:0000313" key="4">
    <source>
        <dbReference type="EMBL" id="ORW69040.1"/>
    </source>
</evidence>
<feature type="domain" description="DUF7373" evidence="2">
    <location>
        <begin position="60"/>
        <end position="267"/>
    </location>
</feature>
<evidence type="ECO:0000259" key="3">
    <source>
        <dbReference type="Pfam" id="PF24092"/>
    </source>
</evidence>
<name>A0AAJ3NN07_9MYCO</name>
<feature type="chain" id="PRO_5042481291" evidence="1">
    <location>
        <begin position="25"/>
        <end position="408"/>
    </location>
</feature>
<dbReference type="InterPro" id="IPR055797">
    <property type="entry name" value="DUF7373"/>
</dbReference>
<dbReference type="RefSeq" id="WP_085257252.1">
    <property type="nucleotide sequence ID" value="NZ_AP022573.1"/>
</dbReference>
<keyword evidence="1" id="KW-0732">Signal</keyword>
<dbReference type="Proteomes" id="UP000193387">
    <property type="component" value="Unassembled WGS sequence"/>
</dbReference>
<protein>
    <submittedName>
        <fullName evidence="4">Uncharacterized protein</fullName>
    </submittedName>
</protein>
<feature type="domain" description="DUF7373" evidence="3">
    <location>
        <begin position="272"/>
        <end position="406"/>
    </location>
</feature>
<dbReference type="EMBL" id="LQPR01000049">
    <property type="protein sequence ID" value="ORW69040.1"/>
    <property type="molecule type" value="Genomic_DNA"/>
</dbReference>
<comment type="caution">
    <text evidence="4">The sequence shown here is derived from an EMBL/GenBank/DDBJ whole genome shotgun (WGS) entry which is preliminary data.</text>
</comment>